<dbReference type="PANTHER" id="PTHR46825:SF9">
    <property type="entry name" value="BETA-LACTAMASE-RELATED DOMAIN-CONTAINING PROTEIN"/>
    <property type="match status" value="1"/>
</dbReference>
<dbReference type="EMBL" id="JADOGI010000259">
    <property type="protein sequence ID" value="MBF8193147.1"/>
    <property type="molecule type" value="Genomic_DNA"/>
</dbReference>
<comment type="caution">
    <text evidence="2">The sequence shown here is derived from an EMBL/GenBank/DDBJ whole genome shotgun (WGS) entry which is preliminary data.</text>
</comment>
<dbReference type="AlphaFoldDB" id="A0A931F4Z2"/>
<name>A0A931F4Z2_9ACTN</name>
<proteinExistence type="predicted"/>
<sequence>MVAGRPAAAATVSAGMPADTVAGVAADVVARGQVPSALVPFDRLMKDYMAKRGITAGQLAIARKGKLVFARAYTVSTPEKPVPAVTPTSLFRIASLSKHVTATAVLRLAQEGRLNLGDPVTKWLSLVPMPGKTADPRLSRVTLWRLLQHTGGWDRDISGDPCADEHAIATALGRPLPISHTDLFEYVTGRRLDWDPGTRMAYSNYGYMLLGRVIEKVTGQSYESYVTNTLLTPLGISRMRIGPSLQTAGEVPYESRYTTRTVLDNSGQTMSFPYGGFNMANRDASGGWVAAAVDLVRFERIFDLPTTANLLNSTSIGRAFAKPEIGVSDGGSWYGAGWYVREKNGGLNTWHNGSMAGTYTYLVRRYDGVTYAALFNRRKEDDGALTDGEIDPLLYNAADAVTTWPSVDYGSLYF</sequence>
<dbReference type="InterPro" id="IPR001466">
    <property type="entry name" value="Beta-lactam-related"/>
</dbReference>
<dbReference type="PANTHER" id="PTHR46825">
    <property type="entry name" value="D-ALANYL-D-ALANINE-CARBOXYPEPTIDASE/ENDOPEPTIDASE AMPH"/>
    <property type="match status" value="1"/>
</dbReference>
<organism evidence="2 3">
    <name type="scientific">Nonomuraea cypriaca</name>
    <dbReference type="NCBI Taxonomy" id="1187855"/>
    <lineage>
        <taxon>Bacteria</taxon>
        <taxon>Bacillati</taxon>
        <taxon>Actinomycetota</taxon>
        <taxon>Actinomycetes</taxon>
        <taxon>Streptosporangiales</taxon>
        <taxon>Streptosporangiaceae</taxon>
        <taxon>Nonomuraea</taxon>
    </lineage>
</organism>
<dbReference type="InterPro" id="IPR050491">
    <property type="entry name" value="AmpC-like"/>
</dbReference>
<dbReference type="Pfam" id="PF00144">
    <property type="entry name" value="Beta-lactamase"/>
    <property type="match status" value="1"/>
</dbReference>
<accession>A0A931F4Z2</accession>
<dbReference type="SUPFAM" id="SSF56601">
    <property type="entry name" value="beta-lactamase/transpeptidase-like"/>
    <property type="match status" value="1"/>
</dbReference>
<gene>
    <name evidence="2" type="ORF">ITP53_47265</name>
</gene>
<evidence type="ECO:0000313" key="2">
    <source>
        <dbReference type="EMBL" id="MBF8193147.1"/>
    </source>
</evidence>
<reference evidence="2" key="1">
    <citation type="submission" date="2020-11" db="EMBL/GenBank/DDBJ databases">
        <title>Whole-genome analyses of Nonomuraea sp. K274.</title>
        <authorList>
            <person name="Veyisoglu A."/>
        </authorList>
    </citation>
    <scope>NUCLEOTIDE SEQUENCE</scope>
    <source>
        <strain evidence="2">K274</strain>
    </source>
</reference>
<protein>
    <submittedName>
        <fullName evidence="2">Beta-lactamase family protein</fullName>
    </submittedName>
</protein>
<evidence type="ECO:0000313" key="3">
    <source>
        <dbReference type="Proteomes" id="UP000605361"/>
    </source>
</evidence>
<evidence type="ECO:0000259" key="1">
    <source>
        <dbReference type="Pfam" id="PF00144"/>
    </source>
</evidence>
<keyword evidence="3" id="KW-1185">Reference proteome</keyword>
<dbReference type="Gene3D" id="3.40.710.10">
    <property type="entry name" value="DD-peptidase/beta-lactamase superfamily"/>
    <property type="match status" value="1"/>
</dbReference>
<dbReference type="InterPro" id="IPR012338">
    <property type="entry name" value="Beta-lactam/transpept-like"/>
</dbReference>
<dbReference type="Proteomes" id="UP000605361">
    <property type="component" value="Unassembled WGS sequence"/>
</dbReference>
<feature type="domain" description="Beta-lactamase-related" evidence="1">
    <location>
        <begin position="41"/>
        <end position="384"/>
    </location>
</feature>